<feature type="binding site" evidence="8">
    <location>
        <position position="436"/>
    </location>
    <ligand>
        <name>a divalent metal cation</name>
        <dbReference type="ChEBI" id="CHEBI:60240"/>
        <label>2</label>
        <note>catalytic</note>
    </ligand>
</feature>
<dbReference type="GeneID" id="71984999"/>
<reference evidence="12" key="2">
    <citation type="journal article" date="2022" name="Microb. Genom.">
        <title>A chromosome-scale genome assembly of the tomato pathogen Cladosporium fulvum reveals a compartmentalized genome architecture and the presence of a dispensable chromosome.</title>
        <authorList>
            <person name="Zaccaron A.Z."/>
            <person name="Chen L.H."/>
            <person name="Samaras A."/>
            <person name="Stergiopoulos I."/>
        </authorList>
    </citation>
    <scope>NUCLEOTIDE SEQUENCE</scope>
    <source>
        <strain evidence="12">Race5_Kim</strain>
    </source>
</reference>
<evidence type="ECO:0000256" key="8">
    <source>
        <dbReference type="HAMAP-Rule" id="MF_03175"/>
    </source>
</evidence>
<feature type="binding site" evidence="8">
    <location>
        <position position="207"/>
    </location>
    <ligand>
        <name>substrate</name>
    </ligand>
</feature>
<dbReference type="InterPro" id="IPR036390">
    <property type="entry name" value="WH_DNA-bd_sf"/>
</dbReference>
<evidence type="ECO:0000256" key="7">
    <source>
        <dbReference type="ARBA" id="ARBA00022801"/>
    </source>
</evidence>
<evidence type="ECO:0000256" key="4">
    <source>
        <dbReference type="ARBA" id="ARBA00022490"/>
    </source>
</evidence>
<dbReference type="EMBL" id="CP090166">
    <property type="protein sequence ID" value="UJO15983.1"/>
    <property type="molecule type" value="Genomic_DNA"/>
</dbReference>
<dbReference type="Pfam" id="PF00557">
    <property type="entry name" value="Peptidase_M24"/>
    <property type="match status" value="1"/>
</dbReference>
<feature type="binding site" evidence="8">
    <location>
        <position position="341"/>
    </location>
    <ligand>
        <name>a divalent metal cation</name>
        <dbReference type="ChEBI" id="CHEBI:60240"/>
        <label>2</label>
        <note>catalytic</note>
    </ligand>
</feature>
<dbReference type="InterPro" id="IPR001714">
    <property type="entry name" value="Pept_M24_MAP"/>
</dbReference>
<dbReference type="Gene3D" id="1.10.10.10">
    <property type="entry name" value="Winged helix-like DNA-binding domain superfamily/Winged helix DNA-binding domain"/>
    <property type="match status" value="1"/>
</dbReference>
<dbReference type="HAMAP" id="MF_03175">
    <property type="entry name" value="MetAP_2_euk"/>
    <property type="match status" value="1"/>
</dbReference>
<dbReference type="GO" id="GO:0070006">
    <property type="term" value="F:metalloaminopeptidase activity"/>
    <property type="evidence" value="ECO:0007669"/>
    <property type="project" value="UniProtKB-UniRule"/>
</dbReference>
<dbReference type="PANTHER" id="PTHR45777:SF1">
    <property type="entry name" value="METHIONINE AMINOPEPTIDASE 2-2"/>
    <property type="match status" value="1"/>
</dbReference>
<protein>
    <recommendedName>
        <fullName evidence="8">Methionine aminopeptidase 2</fullName>
        <shortName evidence="8">MAP 2</shortName>
        <shortName evidence="8">MetAP 2</shortName>
        <ecNumber evidence="8">3.4.11.18</ecNumber>
    </recommendedName>
    <alternativeName>
        <fullName evidence="8">Peptidase M</fullName>
    </alternativeName>
</protein>
<name>A0A9Q8LG32_PASFU</name>
<keyword evidence="6 8" id="KW-0479">Metal-binding</keyword>
<feature type="binding site" evidence="8">
    <location>
        <position position="228"/>
    </location>
    <ligand>
        <name>a divalent metal cation</name>
        <dbReference type="ChEBI" id="CHEBI:60240"/>
        <label>1</label>
    </ligand>
</feature>
<dbReference type="InterPro" id="IPR036005">
    <property type="entry name" value="Creatinase/aminopeptidase-like"/>
</dbReference>
<comment type="cofactor">
    <cofactor evidence="8">
        <name>Co(2+)</name>
        <dbReference type="ChEBI" id="CHEBI:48828"/>
    </cofactor>
    <cofactor evidence="8">
        <name>Zn(2+)</name>
        <dbReference type="ChEBI" id="CHEBI:29105"/>
    </cofactor>
    <cofactor evidence="8">
        <name>Mn(2+)</name>
        <dbReference type="ChEBI" id="CHEBI:29035"/>
    </cofactor>
    <cofactor evidence="8">
        <name>Fe(2+)</name>
        <dbReference type="ChEBI" id="CHEBI:29033"/>
    </cofactor>
    <text evidence="8">Binds 2 divalent metal cations per subunit. Has a high-affinity and a low affinity metal-binding site. The true nature of the physiological cofactor is under debate. The enzyme is active with cobalt, zinc, manganese or divalent iron ions. Most likely, methionine aminopeptidases function as mononuclear Fe(2+)-metalloproteases under physiological conditions, and the catalytically relevant metal-binding site has been assigned to the histidine-containing high-affinity site.</text>
</comment>
<proteinExistence type="inferred from homology"/>
<dbReference type="NCBIfam" id="TIGR00501">
    <property type="entry name" value="met_pdase_II"/>
    <property type="match status" value="1"/>
</dbReference>
<dbReference type="KEGG" id="ffu:CLAFUR5_05121"/>
<evidence type="ECO:0000256" key="10">
    <source>
        <dbReference type="SAM" id="MobiDB-lite"/>
    </source>
</evidence>
<dbReference type="GO" id="GO:0006508">
    <property type="term" value="P:proteolysis"/>
    <property type="evidence" value="ECO:0007669"/>
    <property type="project" value="UniProtKB-KW"/>
</dbReference>
<keyword evidence="7 8" id="KW-0378">Hydrolase</keyword>
<dbReference type="InterPro" id="IPR050247">
    <property type="entry name" value="Met_Aminopeptidase_Type2"/>
</dbReference>
<dbReference type="SUPFAM" id="SSF46785">
    <property type="entry name" value="Winged helix' DNA-binding domain"/>
    <property type="match status" value="1"/>
</dbReference>
<dbReference type="OMA" id="ILRYHIH"/>
<feature type="binding site" evidence="8">
    <location>
        <position position="308"/>
    </location>
    <ligand>
        <name>a divalent metal cation</name>
        <dbReference type="ChEBI" id="CHEBI:60240"/>
        <label>2</label>
        <note>catalytic</note>
    </ligand>
</feature>
<feature type="binding site" evidence="8">
    <location>
        <position position="239"/>
    </location>
    <ligand>
        <name>a divalent metal cation</name>
        <dbReference type="ChEBI" id="CHEBI:60240"/>
        <label>2</label>
        <note>catalytic</note>
    </ligand>
</feature>
<dbReference type="GO" id="GO:0004239">
    <property type="term" value="F:initiator methionyl aminopeptidase activity"/>
    <property type="evidence" value="ECO:0007669"/>
    <property type="project" value="UniProtKB-UniRule"/>
</dbReference>
<feature type="compositionally biased region" description="Basic residues" evidence="10">
    <location>
        <begin position="74"/>
        <end position="85"/>
    </location>
</feature>
<sequence length="455" mass="49294">MGSKSPEGHQQGPRKHGSPDFKPAQVIPGSSFKGSSAADLASGSVGDEAGGDDEEEEGDDTAGLKDLAADTTVKKRKKPKKKRKAPQQTSPPRTPVSELFKLSYPTGQLSLYENTSRVTDEEARYTSRLFTEDCLSDYRQAAEIHRQVRQYAQKEVIKPGVAMSTIAEAIEEGIYALTGHPGRDTGDCLKAGPGFPTGLCLNNVAAHWTPNPGAKEVILQESDVLSVDFGVHVNGNIVDSAFTVTFDETYDPLLNAVKEATNTGIAYAGIDARMSEIGASIQELMESYEVEVKGKTLPVKAVRDLTGHNILPYRIHGEKQVPFVKNNSRQKMEKGDVFAIETLGSTGTGVMMDDVGVYGYSRNEGISASSVSSSSAKSLLKTIDGNFATIPFSRRFLERLGVEKYHFGMRHLVDAGVVEEYAPLVDRKGSMVAQFEHTILLHSGGKEVISRGDDY</sequence>
<evidence type="ECO:0000313" key="13">
    <source>
        <dbReference type="Proteomes" id="UP000756132"/>
    </source>
</evidence>
<reference evidence="12" key="1">
    <citation type="submission" date="2021-12" db="EMBL/GenBank/DDBJ databases">
        <authorList>
            <person name="Zaccaron A."/>
            <person name="Stergiopoulos I."/>
        </authorList>
    </citation>
    <scope>NUCLEOTIDE SEQUENCE</scope>
    <source>
        <strain evidence="12">Race5_Kim</strain>
    </source>
</reference>
<comment type="subcellular location">
    <subcellularLocation>
        <location evidence="8">Cytoplasm</location>
    </subcellularLocation>
</comment>
<keyword evidence="5 8" id="KW-0645">Protease</keyword>
<evidence type="ECO:0000256" key="2">
    <source>
        <dbReference type="ARBA" id="ARBA00001954"/>
    </source>
</evidence>
<dbReference type="Gene3D" id="3.90.230.10">
    <property type="entry name" value="Creatinase/methionine aminopeptidase superfamily"/>
    <property type="match status" value="1"/>
</dbReference>
<dbReference type="InterPro" id="IPR000994">
    <property type="entry name" value="Pept_M24"/>
</dbReference>
<feature type="binding site" evidence="8">
    <location>
        <position position="436"/>
    </location>
    <ligand>
        <name>a divalent metal cation</name>
        <dbReference type="ChEBI" id="CHEBI:60240"/>
        <label>1</label>
    </ligand>
</feature>
<dbReference type="InterPro" id="IPR002468">
    <property type="entry name" value="Pept_M24A_MAP2"/>
</dbReference>
<dbReference type="PANTHER" id="PTHR45777">
    <property type="entry name" value="METHIONINE AMINOPEPTIDASE 2"/>
    <property type="match status" value="1"/>
</dbReference>
<feature type="binding site" evidence="8">
    <location>
        <position position="239"/>
    </location>
    <ligand>
        <name>a divalent metal cation</name>
        <dbReference type="ChEBI" id="CHEBI:60240"/>
        <label>1</label>
    </ligand>
</feature>
<accession>A0A9Q8LG32</accession>
<dbReference type="EC" id="3.4.11.18" evidence="8"/>
<dbReference type="AlphaFoldDB" id="A0A9Q8LG32"/>
<feature type="region of interest" description="Disordered" evidence="10">
    <location>
        <begin position="1"/>
        <end position="98"/>
    </location>
</feature>
<feature type="compositionally biased region" description="Acidic residues" evidence="10">
    <location>
        <begin position="49"/>
        <end position="60"/>
    </location>
</feature>
<dbReference type="InterPro" id="IPR036388">
    <property type="entry name" value="WH-like_DNA-bd_sf"/>
</dbReference>
<organism evidence="12 13">
    <name type="scientific">Passalora fulva</name>
    <name type="common">Tomato leaf mold</name>
    <name type="synonym">Cladosporium fulvum</name>
    <dbReference type="NCBI Taxonomy" id="5499"/>
    <lineage>
        <taxon>Eukaryota</taxon>
        <taxon>Fungi</taxon>
        <taxon>Dikarya</taxon>
        <taxon>Ascomycota</taxon>
        <taxon>Pezizomycotina</taxon>
        <taxon>Dothideomycetes</taxon>
        <taxon>Dothideomycetidae</taxon>
        <taxon>Mycosphaerellales</taxon>
        <taxon>Mycosphaerellaceae</taxon>
        <taxon>Fulvia</taxon>
    </lineage>
</organism>
<dbReference type="SUPFAM" id="SSF55920">
    <property type="entry name" value="Creatinase/aminopeptidase"/>
    <property type="match status" value="1"/>
</dbReference>
<dbReference type="GO" id="GO:0005737">
    <property type="term" value="C:cytoplasm"/>
    <property type="evidence" value="ECO:0007669"/>
    <property type="project" value="UniProtKB-SubCell"/>
</dbReference>
<comment type="catalytic activity">
    <reaction evidence="1 8 9">
        <text>Release of N-terminal amino acids, preferentially methionine, from peptides and arylamides.</text>
        <dbReference type="EC" id="3.4.11.18"/>
    </reaction>
</comment>
<evidence type="ECO:0000256" key="9">
    <source>
        <dbReference type="RuleBase" id="RU003653"/>
    </source>
</evidence>
<dbReference type="RefSeq" id="XP_047760349.1">
    <property type="nucleotide sequence ID" value="XM_047904269.1"/>
</dbReference>
<evidence type="ECO:0000313" key="12">
    <source>
        <dbReference type="EMBL" id="UJO15983.1"/>
    </source>
</evidence>
<comment type="function">
    <text evidence="8 9">Cotranslationally removes the N-terminal methionine from nascent proteins. The N-terminal methionine is often cleaved when the second residue in the primary sequence is small and uncharged (Met-Ala-, Cys, Gly, Pro, Ser, Thr, or Val).</text>
</comment>
<evidence type="ECO:0000256" key="3">
    <source>
        <dbReference type="ARBA" id="ARBA00022438"/>
    </source>
</evidence>
<evidence type="ECO:0000256" key="1">
    <source>
        <dbReference type="ARBA" id="ARBA00000294"/>
    </source>
</evidence>
<evidence type="ECO:0000259" key="11">
    <source>
        <dbReference type="Pfam" id="PF00557"/>
    </source>
</evidence>
<dbReference type="Proteomes" id="UP000756132">
    <property type="component" value="Chromosome 4"/>
</dbReference>
<gene>
    <name evidence="12" type="ORF">CLAFUR5_05121</name>
</gene>
<keyword evidence="4 8" id="KW-0963">Cytoplasm</keyword>
<evidence type="ECO:0000256" key="5">
    <source>
        <dbReference type="ARBA" id="ARBA00022670"/>
    </source>
</evidence>
<evidence type="ECO:0000256" key="6">
    <source>
        <dbReference type="ARBA" id="ARBA00022723"/>
    </source>
</evidence>
<dbReference type="PRINTS" id="PR00599">
    <property type="entry name" value="MAPEPTIDASE"/>
</dbReference>
<dbReference type="OrthoDB" id="7848262at2759"/>
<comment type="similarity">
    <text evidence="8">Belongs to the peptidase M24A family. Methionine aminopeptidase eukaryotic type 2 subfamily.</text>
</comment>
<keyword evidence="3 8" id="KW-0031">Aminopeptidase</keyword>
<comment type="cofactor">
    <cofactor evidence="2">
        <name>Fe(2+)</name>
        <dbReference type="ChEBI" id="CHEBI:29033"/>
    </cofactor>
</comment>
<feature type="domain" description="Peptidase M24" evidence="11">
    <location>
        <begin position="138"/>
        <end position="356"/>
    </location>
</feature>
<keyword evidence="13" id="KW-1185">Reference proteome</keyword>
<feature type="binding site" evidence="8">
    <location>
        <position position="316"/>
    </location>
    <ligand>
        <name>substrate</name>
    </ligand>
</feature>
<dbReference type="GO" id="GO:0046872">
    <property type="term" value="F:metal ion binding"/>
    <property type="evidence" value="ECO:0007669"/>
    <property type="project" value="UniProtKB-UniRule"/>
</dbReference>